<protein>
    <submittedName>
        <fullName evidence="1">Uncharacterized protein</fullName>
    </submittedName>
</protein>
<dbReference type="Proteomes" id="UP000015453">
    <property type="component" value="Unassembled WGS sequence"/>
</dbReference>
<dbReference type="AlphaFoldDB" id="S8BZ10"/>
<dbReference type="Pfam" id="PF14009">
    <property type="entry name" value="PADRE"/>
    <property type="match status" value="1"/>
</dbReference>
<comment type="caution">
    <text evidence="1">The sequence shown here is derived from an EMBL/GenBank/DDBJ whole genome shotgun (WGS) entry which is preliminary data.</text>
</comment>
<feature type="non-terminal residue" evidence="1">
    <location>
        <position position="77"/>
    </location>
</feature>
<keyword evidence="2" id="KW-1185">Reference proteome</keyword>
<dbReference type="OrthoDB" id="1922322at2759"/>
<dbReference type="EMBL" id="AUSU01008053">
    <property type="protein sequence ID" value="EPS59815.1"/>
    <property type="molecule type" value="Genomic_DNA"/>
</dbReference>
<reference evidence="1 2" key="1">
    <citation type="journal article" date="2013" name="BMC Genomics">
        <title>The miniature genome of a carnivorous plant Genlisea aurea contains a low number of genes and short non-coding sequences.</title>
        <authorList>
            <person name="Leushkin E.V."/>
            <person name="Sutormin R.A."/>
            <person name="Nabieva E.R."/>
            <person name="Penin A.A."/>
            <person name="Kondrashov A.S."/>
            <person name="Logacheva M.D."/>
        </authorList>
    </citation>
    <scope>NUCLEOTIDE SEQUENCE [LARGE SCALE GENOMIC DNA]</scope>
</reference>
<organism evidence="1 2">
    <name type="scientific">Genlisea aurea</name>
    <dbReference type="NCBI Taxonomy" id="192259"/>
    <lineage>
        <taxon>Eukaryota</taxon>
        <taxon>Viridiplantae</taxon>
        <taxon>Streptophyta</taxon>
        <taxon>Embryophyta</taxon>
        <taxon>Tracheophyta</taxon>
        <taxon>Spermatophyta</taxon>
        <taxon>Magnoliopsida</taxon>
        <taxon>eudicotyledons</taxon>
        <taxon>Gunneridae</taxon>
        <taxon>Pentapetalae</taxon>
        <taxon>asterids</taxon>
        <taxon>lamiids</taxon>
        <taxon>Lamiales</taxon>
        <taxon>Lentibulariaceae</taxon>
        <taxon>Genlisea</taxon>
    </lineage>
</organism>
<accession>S8BZ10</accession>
<name>S8BZ10_9LAMI</name>
<evidence type="ECO:0000313" key="2">
    <source>
        <dbReference type="Proteomes" id="UP000015453"/>
    </source>
</evidence>
<dbReference type="InterPro" id="IPR025322">
    <property type="entry name" value="PADRE_dom"/>
</dbReference>
<gene>
    <name evidence="1" type="ORF">M569_14993</name>
</gene>
<evidence type="ECO:0000313" key="1">
    <source>
        <dbReference type="EMBL" id="EPS59815.1"/>
    </source>
</evidence>
<sequence>MGNHFSFCNSGSFVSWVIFPTGEVRRLRQKAKAAELMMEMPNFFLVNVKSLRIGRRLSPLNADEDLEMNGVYLYFPM</sequence>
<proteinExistence type="predicted"/>